<accession>W4LCG1</accession>
<evidence type="ECO:0000256" key="3">
    <source>
        <dbReference type="ARBA" id="ARBA00022741"/>
    </source>
</evidence>
<reference evidence="7 8" key="1">
    <citation type="journal article" date="2014" name="Nature">
        <title>An environmental bacterial taxon with a large and distinct metabolic repertoire.</title>
        <authorList>
            <person name="Wilson M.C."/>
            <person name="Mori T."/>
            <person name="Ruckert C."/>
            <person name="Uria A.R."/>
            <person name="Helf M.J."/>
            <person name="Takada K."/>
            <person name="Gernert C."/>
            <person name="Steffens U.A."/>
            <person name="Heycke N."/>
            <person name="Schmitt S."/>
            <person name="Rinke C."/>
            <person name="Helfrich E.J."/>
            <person name="Brachmann A.O."/>
            <person name="Gurgui C."/>
            <person name="Wakimoto T."/>
            <person name="Kracht M."/>
            <person name="Crusemann M."/>
            <person name="Hentschel U."/>
            <person name="Abe I."/>
            <person name="Matsunaga S."/>
            <person name="Kalinowski J."/>
            <person name="Takeyama H."/>
            <person name="Piel J."/>
        </authorList>
    </citation>
    <scope>NUCLEOTIDE SEQUENCE [LARGE SCALE GENOMIC DNA]</scope>
    <source>
        <strain evidence="8">TSY1</strain>
    </source>
</reference>
<evidence type="ECO:0000256" key="4">
    <source>
        <dbReference type="ARBA" id="ARBA00022840"/>
    </source>
</evidence>
<dbReference type="Proteomes" id="UP000019141">
    <property type="component" value="Unassembled WGS sequence"/>
</dbReference>
<keyword evidence="4" id="KW-0067">ATP-binding</keyword>
<comment type="similarity">
    <text evidence="1">Belongs to the ABC transporter superfamily.</text>
</comment>
<evidence type="ECO:0000259" key="6">
    <source>
        <dbReference type="PROSITE" id="PS50893"/>
    </source>
</evidence>
<dbReference type="PROSITE" id="PS50893">
    <property type="entry name" value="ABC_TRANSPORTER_2"/>
    <property type="match status" value="1"/>
</dbReference>
<evidence type="ECO:0000256" key="5">
    <source>
        <dbReference type="ARBA" id="ARBA00022970"/>
    </source>
</evidence>
<dbReference type="InterPro" id="IPR027417">
    <property type="entry name" value="P-loop_NTPase"/>
</dbReference>
<dbReference type="PROSITE" id="PS00211">
    <property type="entry name" value="ABC_TRANSPORTER_1"/>
    <property type="match status" value="1"/>
</dbReference>
<dbReference type="InterPro" id="IPR052156">
    <property type="entry name" value="BCAA_Transport_ATP-bd_LivF"/>
</dbReference>
<evidence type="ECO:0000256" key="1">
    <source>
        <dbReference type="ARBA" id="ARBA00005417"/>
    </source>
</evidence>
<dbReference type="SMART" id="SM00382">
    <property type="entry name" value="AAA"/>
    <property type="match status" value="1"/>
</dbReference>
<dbReference type="GO" id="GO:0015658">
    <property type="term" value="F:branched-chain amino acid transmembrane transporter activity"/>
    <property type="evidence" value="ECO:0007669"/>
    <property type="project" value="TreeGrafter"/>
</dbReference>
<dbReference type="Pfam" id="PF00005">
    <property type="entry name" value="ABC_tran"/>
    <property type="match status" value="1"/>
</dbReference>
<dbReference type="InterPro" id="IPR017871">
    <property type="entry name" value="ABC_transporter-like_CS"/>
</dbReference>
<feature type="domain" description="ABC transporter" evidence="6">
    <location>
        <begin position="2"/>
        <end position="236"/>
    </location>
</feature>
<name>W4LCG1_ENTF1</name>
<dbReference type="Gene3D" id="3.40.50.300">
    <property type="entry name" value="P-loop containing nucleotide triphosphate hydrolases"/>
    <property type="match status" value="1"/>
</dbReference>
<proteinExistence type="inferred from homology"/>
<dbReference type="EMBL" id="AZHW01000967">
    <property type="protein sequence ID" value="ETW95011.1"/>
    <property type="molecule type" value="Genomic_DNA"/>
</dbReference>
<evidence type="ECO:0000313" key="8">
    <source>
        <dbReference type="Proteomes" id="UP000019141"/>
    </source>
</evidence>
<keyword evidence="3" id="KW-0547">Nucleotide-binding</keyword>
<keyword evidence="8" id="KW-1185">Reference proteome</keyword>
<dbReference type="InterPro" id="IPR003593">
    <property type="entry name" value="AAA+_ATPase"/>
</dbReference>
<evidence type="ECO:0000313" key="7">
    <source>
        <dbReference type="EMBL" id="ETW95011.1"/>
    </source>
</evidence>
<keyword evidence="2" id="KW-0813">Transport</keyword>
<comment type="caution">
    <text evidence="7">The sequence shown here is derived from an EMBL/GenBank/DDBJ whole genome shotgun (WGS) entry which is preliminary data.</text>
</comment>
<dbReference type="AlphaFoldDB" id="W4LCG1"/>
<sequence>MLTVDKLTAGYVADIDILHDVSLDVPEGQIVAVIGPNGAGKSTLLRAICGFLPLKQGDVHYHDQRLTGLPSSHMVNLGISYLPQERTVFPALSVERNLRLGGWAMRRDKARLQQALERVYGQFPLLFERRKSKAGDLSGGMQKMLEVARGLVSEPKLLVVDEPSVGLAPIVAKEIYTILHQLREQHLTILLVDQNVREAVALADHIYVLELGRNSVDGSRQAFETNLHAMIRDWLQI</sequence>
<dbReference type="GO" id="GO:0016887">
    <property type="term" value="F:ATP hydrolysis activity"/>
    <property type="evidence" value="ECO:0007669"/>
    <property type="project" value="InterPro"/>
</dbReference>
<dbReference type="InterPro" id="IPR003439">
    <property type="entry name" value="ABC_transporter-like_ATP-bd"/>
</dbReference>
<dbReference type="PANTHER" id="PTHR43820">
    <property type="entry name" value="HIGH-AFFINITY BRANCHED-CHAIN AMINO ACID TRANSPORT ATP-BINDING PROTEIN LIVF"/>
    <property type="match status" value="1"/>
</dbReference>
<dbReference type="HOGENOM" id="CLU_000604_1_2_7"/>
<organism evidence="7 8">
    <name type="scientific">Entotheonella factor</name>
    <dbReference type="NCBI Taxonomy" id="1429438"/>
    <lineage>
        <taxon>Bacteria</taxon>
        <taxon>Pseudomonadati</taxon>
        <taxon>Nitrospinota/Tectimicrobiota group</taxon>
        <taxon>Candidatus Tectimicrobiota</taxon>
        <taxon>Candidatus Entotheonellia</taxon>
        <taxon>Candidatus Entotheonellales</taxon>
        <taxon>Candidatus Entotheonellaceae</taxon>
        <taxon>Candidatus Entotheonella</taxon>
    </lineage>
</organism>
<dbReference type="GO" id="GO:0015807">
    <property type="term" value="P:L-amino acid transport"/>
    <property type="evidence" value="ECO:0007669"/>
    <property type="project" value="TreeGrafter"/>
</dbReference>
<dbReference type="CDD" id="cd03224">
    <property type="entry name" value="ABC_TM1139_LivF_branched"/>
    <property type="match status" value="1"/>
</dbReference>
<dbReference type="GO" id="GO:0005524">
    <property type="term" value="F:ATP binding"/>
    <property type="evidence" value="ECO:0007669"/>
    <property type="project" value="UniProtKB-KW"/>
</dbReference>
<protein>
    <recommendedName>
        <fullName evidence="6">ABC transporter domain-containing protein</fullName>
    </recommendedName>
</protein>
<gene>
    <name evidence="7" type="ORF">ETSY1_32415</name>
</gene>
<dbReference type="PANTHER" id="PTHR43820:SF4">
    <property type="entry name" value="HIGH-AFFINITY BRANCHED-CHAIN AMINO ACID TRANSPORT ATP-BINDING PROTEIN LIVF"/>
    <property type="match status" value="1"/>
</dbReference>
<dbReference type="PATRIC" id="fig|1429438.4.peg.6148"/>
<dbReference type="SUPFAM" id="SSF52540">
    <property type="entry name" value="P-loop containing nucleoside triphosphate hydrolases"/>
    <property type="match status" value="1"/>
</dbReference>
<evidence type="ECO:0000256" key="2">
    <source>
        <dbReference type="ARBA" id="ARBA00022448"/>
    </source>
</evidence>
<keyword evidence="5" id="KW-0029">Amino-acid transport</keyword>